<reference evidence="3" key="1">
    <citation type="submission" date="2019-03" db="EMBL/GenBank/DDBJ databases">
        <title>WGS assembly of Setaria viridis.</title>
        <authorList>
            <person name="Huang P."/>
            <person name="Jenkins J."/>
            <person name="Grimwood J."/>
            <person name="Barry K."/>
            <person name="Healey A."/>
            <person name="Mamidi S."/>
            <person name="Sreedasyam A."/>
            <person name="Shu S."/>
            <person name="Feldman M."/>
            <person name="Wu J."/>
            <person name="Yu Y."/>
            <person name="Chen C."/>
            <person name="Johnson J."/>
            <person name="Rokhsar D."/>
            <person name="Baxter I."/>
            <person name="Schmutz J."/>
            <person name="Brutnell T."/>
            <person name="Kellogg E."/>
        </authorList>
    </citation>
    <scope>NUCLEOTIDE SEQUENCE [LARGE SCALE GENOMIC DNA]</scope>
</reference>
<dbReference type="Pfam" id="PF00651">
    <property type="entry name" value="BTB"/>
    <property type="match status" value="1"/>
</dbReference>
<dbReference type="SUPFAM" id="SSF54695">
    <property type="entry name" value="POZ domain"/>
    <property type="match status" value="1"/>
</dbReference>
<dbReference type="EMBL" id="CM016560">
    <property type="protein sequence ID" value="TKV94021.1"/>
    <property type="molecule type" value="Genomic_DNA"/>
</dbReference>
<evidence type="ECO:0000259" key="2">
    <source>
        <dbReference type="PROSITE" id="PS50097"/>
    </source>
</evidence>
<dbReference type="PROSITE" id="PS50097">
    <property type="entry name" value="BTB"/>
    <property type="match status" value="1"/>
</dbReference>
<evidence type="ECO:0000313" key="3">
    <source>
        <dbReference type="EMBL" id="TKV94021.1"/>
    </source>
</evidence>
<dbReference type="Gene3D" id="3.30.710.10">
    <property type="entry name" value="Potassium Channel Kv1.1, Chain A"/>
    <property type="match status" value="1"/>
</dbReference>
<accession>A0A4U6SZJ8</accession>
<gene>
    <name evidence="3" type="ORF">SEVIR_9G249600v2</name>
</gene>
<dbReference type="PANTHER" id="PTHR26379">
    <property type="entry name" value="BTB/POZ AND MATH DOMAIN-CONTAINING PROTEIN 1"/>
    <property type="match status" value="1"/>
</dbReference>
<evidence type="ECO:0000313" key="4">
    <source>
        <dbReference type="Proteomes" id="UP000298652"/>
    </source>
</evidence>
<keyword evidence="4" id="KW-1185">Reference proteome</keyword>
<proteinExistence type="predicted"/>
<dbReference type="Proteomes" id="UP000298652">
    <property type="component" value="Chromosome 9"/>
</dbReference>
<organism evidence="3 4">
    <name type="scientific">Setaria viridis</name>
    <name type="common">Green bristlegrass</name>
    <name type="synonym">Setaria italica subsp. viridis</name>
    <dbReference type="NCBI Taxonomy" id="4556"/>
    <lineage>
        <taxon>Eukaryota</taxon>
        <taxon>Viridiplantae</taxon>
        <taxon>Streptophyta</taxon>
        <taxon>Embryophyta</taxon>
        <taxon>Tracheophyta</taxon>
        <taxon>Spermatophyta</taxon>
        <taxon>Magnoliopsida</taxon>
        <taxon>Liliopsida</taxon>
        <taxon>Poales</taxon>
        <taxon>Poaceae</taxon>
        <taxon>PACMAD clade</taxon>
        <taxon>Panicoideae</taxon>
        <taxon>Panicodae</taxon>
        <taxon>Paniceae</taxon>
        <taxon>Cenchrinae</taxon>
        <taxon>Setaria</taxon>
    </lineage>
</organism>
<sequence length="155" mass="17279">MNAARAEHRRRLAADLPIMNVDNVFEAVQERTASRCDIIVIGKPHTKDTTATPSIVVPPSDWPQHFRLLLLSEQGVDARFLVGGQTFVVHRCVLSLFGAMREGTATQDYIQIDDMIPQVFKTLLHFIYTDTLPETEGEDEAASPAMAEHLLAITH</sequence>
<comment type="pathway">
    <text evidence="1">Protein modification; protein ubiquitination.</text>
</comment>
<dbReference type="PANTHER" id="PTHR26379:SF215">
    <property type="entry name" value="BTB DOMAIN-CONTAINING PROTEIN"/>
    <property type="match status" value="1"/>
</dbReference>
<dbReference type="GO" id="GO:0016567">
    <property type="term" value="P:protein ubiquitination"/>
    <property type="evidence" value="ECO:0007669"/>
    <property type="project" value="InterPro"/>
</dbReference>
<dbReference type="AlphaFoldDB" id="A0A4U6SZJ8"/>
<dbReference type="InterPro" id="IPR045005">
    <property type="entry name" value="BPM1-6"/>
</dbReference>
<dbReference type="Gramene" id="TKV94021">
    <property type="protein sequence ID" value="TKV94021"/>
    <property type="gene ID" value="SEVIR_9G249600v2"/>
</dbReference>
<protein>
    <recommendedName>
        <fullName evidence="2">BTB domain-containing protein</fullName>
    </recommendedName>
</protein>
<feature type="domain" description="BTB" evidence="2">
    <location>
        <begin position="76"/>
        <end position="136"/>
    </location>
</feature>
<dbReference type="OMA" id="GHAVQPR"/>
<evidence type="ECO:0000256" key="1">
    <source>
        <dbReference type="ARBA" id="ARBA00004906"/>
    </source>
</evidence>
<dbReference type="SMART" id="SM00225">
    <property type="entry name" value="BTB"/>
    <property type="match status" value="1"/>
</dbReference>
<name>A0A4U6SZJ8_SETVI</name>
<dbReference type="InterPro" id="IPR011333">
    <property type="entry name" value="SKP1/BTB/POZ_sf"/>
</dbReference>
<dbReference type="InterPro" id="IPR000210">
    <property type="entry name" value="BTB/POZ_dom"/>
</dbReference>